<dbReference type="Ensembl" id="ENSVKKT00000025385.1">
    <property type="protein sequence ID" value="ENSVKKP00000024784.1"/>
    <property type="gene ID" value="ENSVKKG00000016323.1"/>
</dbReference>
<keyword evidence="4 6" id="KW-0472">Membrane</keyword>
<accession>A0A8D2Q799</accession>
<dbReference type="RefSeq" id="XP_044302960.1">
    <property type="nucleotide sequence ID" value="XM_044447025.1"/>
</dbReference>
<keyword evidence="3 6" id="KW-1133">Transmembrane helix</keyword>
<dbReference type="InterPro" id="IPR029071">
    <property type="entry name" value="Ubiquitin-like_domsf"/>
</dbReference>
<feature type="transmembrane region" description="Helical" evidence="6">
    <location>
        <begin position="251"/>
        <end position="268"/>
    </location>
</feature>
<dbReference type="RefSeq" id="XP_044302959.1">
    <property type="nucleotide sequence ID" value="XM_044447024.1"/>
</dbReference>
<feature type="transmembrane region" description="Helical" evidence="6">
    <location>
        <begin position="16"/>
        <end position="34"/>
    </location>
</feature>
<dbReference type="PROSITE" id="PS50053">
    <property type="entry name" value="UBIQUITIN_2"/>
    <property type="match status" value="1"/>
</dbReference>
<protein>
    <submittedName>
        <fullName evidence="8">Transmembrane and ubiquitin like domain containing 2</fullName>
    </submittedName>
</protein>
<evidence type="ECO:0000256" key="4">
    <source>
        <dbReference type="ARBA" id="ARBA00023136"/>
    </source>
</evidence>
<gene>
    <name evidence="8" type="primary">TMUB2</name>
</gene>
<evidence type="ECO:0000256" key="2">
    <source>
        <dbReference type="ARBA" id="ARBA00022692"/>
    </source>
</evidence>
<reference evidence="8" key="1">
    <citation type="submission" date="2025-08" db="UniProtKB">
        <authorList>
            <consortium name="Ensembl"/>
        </authorList>
    </citation>
    <scope>IDENTIFICATION</scope>
</reference>
<dbReference type="Pfam" id="PF00240">
    <property type="entry name" value="ubiquitin"/>
    <property type="match status" value="1"/>
</dbReference>
<organism evidence="8 9">
    <name type="scientific">Varanus komodoensis</name>
    <name type="common">Komodo dragon</name>
    <dbReference type="NCBI Taxonomy" id="61221"/>
    <lineage>
        <taxon>Eukaryota</taxon>
        <taxon>Metazoa</taxon>
        <taxon>Chordata</taxon>
        <taxon>Craniata</taxon>
        <taxon>Vertebrata</taxon>
        <taxon>Euteleostomi</taxon>
        <taxon>Lepidosauria</taxon>
        <taxon>Squamata</taxon>
        <taxon>Bifurcata</taxon>
        <taxon>Unidentata</taxon>
        <taxon>Episquamata</taxon>
        <taxon>Toxicofera</taxon>
        <taxon>Anguimorpha</taxon>
        <taxon>Paleoanguimorpha</taxon>
        <taxon>Varanoidea</taxon>
        <taxon>Varanidae</taxon>
        <taxon>Varanus</taxon>
    </lineage>
</organism>
<dbReference type="KEGG" id="vko:123031748"/>
<evidence type="ECO:0000259" key="7">
    <source>
        <dbReference type="PROSITE" id="PS50053"/>
    </source>
</evidence>
<feature type="transmembrane region" description="Helical" evidence="6">
    <location>
        <begin position="274"/>
        <end position="297"/>
    </location>
</feature>
<dbReference type="PANTHER" id="PTHR14557">
    <property type="entry name" value="PROTEIN C7ORF21"/>
    <property type="match status" value="1"/>
</dbReference>
<sequence>MEPPEVTIIEGVGDEVTIVVGIVVLIMALVLAWLSTYVADGSSTLLETVVAPGDSSVIHLSPIERYVGNSVSEQSEPQVAAEGLEEKADEDPASDSGSSVEQGDSSGSDAALDSLLDIQGLPQRTFAVEAVSQQNQRTSQMVPVMEESEPNSGFIKVRLKFLNDTEEVAIVKPEDTIGVLKSKYFPGQECQMKFIYQGQVLQDQTRSLRSLNILDNCVIHCHLSQATVSATPNTVAAPPEDGGISLSVADLMLPFFMFMLAVIWFFRINNRQLFTAPATISLVGVTVCFSFLVFGMYGR</sequence>
<dbReference type="PANTHER" id="PTHR14557:SF4">
    <property type="entry name" value="TRANSMEMBRANE AND UBIQUITIN-LIKE DOMAIN-CONTAINING PROTEIN 2"/>
    <property type="match status" value="1"/>
</dbReference>
<dbReference type="GO" id="GO:0016020">
    <property type="term" value="C:membrane"/>
    <property type="evidence" value="ECO:0007669"/>
    <property type="project" value="UniProtKB-SubCell"/>
</dbReference>
<evidence type="ECO:0000256" key="1">
    <source>
        <dbReference type="ARBA" id="ARBA00004141"/>
    </source>
</evidence>
<feature type="region of interest" description="Disordered" evidence="5">
    <location>
        <begin position="69"/>
        <end position="108"/>
    </location>
</feature>
<comment type="subcellular location">
    <subcellularLocation>
        <location evidence="1">Membrane</location>
        <topology evidence="1">Multi-pass membrane protein</topology>
    </subcellularLocation>
</comment>
<dbReference type="Gene3D" id="3.10.20.90">
    <property type="entry name" value="Phosphatidylinositol 3-kinase Catalytic Subunit, Chain A, domain 1"/>
    <property type="match status" value="1"/>
</dbReference>
<dbReference type="InterPro" id="IPR040352">
    <property type="entry name" value="TMUB1/2"/>
</dbReference>
<evidence type="ECO:0000256" key="5">
    <source>
        <dbReference type="SAM" id="MobiDB-lite"/>
    </source>
</evidence>
<dbReference type="GeneID" id="123031748"/>
<dbReference type="OMA" id="MGNLMIP"/>
<evidence type="ECO:0000256" key="3">
    <source>
        <dbReference type="ARBA" id="ARBA00022989"/>
    </source>
</evidence>
<dbReference type="AlphaFoldDB" id="A0A8D2Q799"/>
<evidence type="ECO:0000313" key="8">
    <source>
        <dbReference type="Ensembl" id="ENSVKKP00000024784.1"/>
    </source>
</evidence>
<dbReference type="GO" id="GO:0036503">
    <property type="term" value="P:ERAD pathway"/>
    <property type="evidence" value="ECO:0007669"/>
    <property type="project" value="InterPro"/>
</dbReference>
<dbReference type="OrthoDB" id="161999at2759"/>
<dbReference type="Proteomes" id="UP000694545">
    <property type="component" value="Unplaced"/>
</dbReference>
<dbReference type="CDD" id="cd17132">
    <property type="entry name" value="Ubl_TMUB2"/>
    <property type="match status" value="1"/>
</dbReference>
<proteinExistence type="predicted"/>
<reference evidence="8" key="2">
    <citation type="submission" date="2025-09" db="UniProtKB">
        <authorList>
            <consortium name="Ensembl"/>
        </authorList>
    </citation>
    <scope>IDENTIFICATION</scope>
</reference>
<evidence type="ECO:0000313" key="9">
    <source>
        <dbReference type="Proteomes" id="UP000694545"/>
    </source>
</evidence>
<dbReference type="SMART" id="SM00213">
    <property type="entry name" value="UBQ"/>
    <property type="match status" value="1"/>
</dbReference>
<name>A0A8D2Q799_VARKO</name>
<feature type="domain" description="Ubiquitin-like" evidence="7">
    <location>
        <begin position="155"/>
        <end position="225"/>
    </location>
</feature>
<dbReference type="RefSeq" id="XP_044302961.1">
    <property type="nucleotide sequence ID" value="XM_044447026.1"/>
</dbReference>
<keyword evidence="2 6" id="KW-0812">Transmembrane</keyword>
<dbReference type="SUPFAM" id="SSF54236">
    <property type="entry name" value="Ubiquitin-like"/>
    <property type="match status" value="1"/>
</dbReference>
<dbReference type="InterPro" id="IPR000626">
    <property type="entry name" value="Ubiquitin-like_dom"/>
</dbReference>
<keyword evidence="9" id="KW-1185">Reference proteome</keyword>
<evidence type="ECO:0000256" key="6">
    <source>
        <dbReference type="SAM" id="Phobius"/>
    </source>
</evidence>
<dbReference type="CTD" id="79089"/>